<evidence type="ECO:0000259" key="2">
    <source>
        <dbReference type="PROSITE" id="PS50048"/>
    </source>
</evidence>
<feature type="compositionally biased region" description="Low complexity" evidence="1">
    <location>
        <begin position="160"/>
        <end position="169"/>
    </location>
</feature>
<dbReference type="STRING" id="670580.A0A1X6NB80"/>
<reference evidence="3 4" key="1">
    <citation type="submission" date="2017-04" db="EMBL/GenBank/DDBJ databases">
        <title>Genome Sequence of the Model Brown-Rot Fungus Postia placenta SB12.</title>
        <authorList>
            <consortium name="DOE Joint Genome Institute"/>
            <person name="Gaskell J."/>
            <person name="Kersten P."/>
            <person name="Larrondo L.F."/>
            <person name="Canessa P."/>
            <person name="Martinez D."/>
            <person name="Hibbett D."/>
            <person name="Schmoll M."/>
            <person name="Kubicek C.P."/>
            <person name="Martinez A.T."/>
            <person name="Yadav J."/>
            <person name="Master E."/>
            <person name="Magnuson J.K."/>
            <person name="James T."/>
            <person name="Yaver D."/>
            <person name="Berka R."/>
            <person name="Labutti K."/>
            <person name="Lipzen A."/>
            <person name="Aerts A."/>
            <person name="Barry K."/>
            <person name="Henrissat B."/>
            <person name="Blanchette R."/>
            <person name="Grigoriev I."/>
            <person name="Cullen D."/>
        </authorList>
    </citation>
    <scope>NUCLEOTIDE SEQUENCE [LARGE SCALE GENOMIC DNA]</scope>
    <source>
        <strain evidence="3 4">MAD-698-R-SB12</strain>
    </source>
</reference>
<evidence type="ECO:0000313" key="4">
    <source>
        <dbReference type="Proteomes" id="UP000194127"/>
    </source>
</evidence>
<dbReference type="AlphaFoldDB" id="A0A1X6NB80"/>
<dbReference type="GO" id="GO:0008270">
    <property type="term" value="F:zinc ion binding"/>
    <property type="evidence" value="ECO:0007669"/>
    <property type="project" value="InterPro"/>
</dbReference>
<gene>
    <name evidence="3" type="ORF">POSPLADRAFT_1043328</name>
</gene>
<dbReference type="EMBL" id="KZ110592">
    <property type="protein sequence ID" value="OSX65696.1"/>
    <property type="molecule type" value="Genomic_DNA"/>
</dbReference>
<keyword evidence="4" id="KW-1185">Reference proteome</keyword>
<dbReference type="GO" id="GO:0000981">
    <property type="term" value="F:DNA-binding transcription factor activity, RNA polymerase II-specific"/>
    <property type="evidence" value="ECO:0007669"/>
    <property type="project" value="InterPro"/>
</dbReference>
<feature type="region of interest" description="Disordered" evidence="1">
    <location>
        <begin position="152"/>
        <end position="187"/>
    </location>
</feature>
<dbReference type="SUPFAM" id="SSF57701">
    <property type="entry name" value="Zn2/Cys6 DNA-binding domain"/>
    <property type="match status" value="1"/>
</dbReference>
<dbReference type="Proteomes" id="UP000194127">
    <property type="component" value="Unassembled WGS sequence"/>
</dbReference>
<sequence>MYHHSRMSGATDADGGAAYYPVMQTDLCATDCDIRSTTTQNMNYSLAVHQSAPFFEMPGNPTPLYPTGEFVYRRPSSGQGEFAVIPYFENSCYLSTDETECDAGPSGRNNSPYPHLTECAPHHSVHTPADEAKYSTLASSVPYPIDTSRKGVFASRHGSDSSWSYESSPESPPLATPPHQHPLSAHGDTYVSDDLNWQHDADWDTHVMGSCQRVAHHLQPNDHSNRSGSYPMSNLNVHGVQGTPNMEYNHSLAGYGEYPTSSSPQHPPPSVYDYSSFEMASMHYTSIESPASAIRAPQPHMPVGRRTYQDDLDLTQPPHPSYILSIPVGSPPQAPLPVPPPVEDTPKKPLTLACFFCRKRKIACGSPPPGKIDRTCNQCARRNLKCVYPEASRRGMRPKVLYEKDMLQAAGLPVPVS</sequence>
<feature type="compositionally biased region" description="Pro residues" evidence="1">
    <location>
        <begin position="170"/>
        <end position="180"/>
    </location>
</feature>
<dbReference type="Pfam" id="PF00172">
    <property type="entry name" value="Zn_clus"/>
    <property type="match status" value="1"/>
</dbReference>
<organism evidence="3 4">
    <name type="scientific">Postia placenta MAD-698-R-SB12</name>
    <dbReference type="NCBI Taxonomy" id="670580"/>
    <lineage>
        <taxon>Eukaryota</taxon>
        <taxon>Fungi</taxon>
        <taxon>Dikarya</taxon>
        <taxon>Basidiomycota</taxon>
        <taxon>Agaricomycotina</taxon>
        <taxon>Agaricomycetes</taxon>
        <taxon>Polyporales</taxon>
        <taxon>Adustoporiaceae</taxon>
        <taxon>Rhodonia</taxon>
    </lineage>
</organism>
<dbReference type="InterPro" id="IPR036864">
    <property type="entry name" value="Zn2-C6_fun-type_DNA-bd_sf"/>
</dbReference>
<evidence type="ECO:0000256" key="1">
    <source>
        <dbReference type="SAM" id="MobiDB-lite"/>
    </source>
</evidence>
<dbReference type="InterPro" id="IPR001138">
    <property type="entry name" value="Zn2Cys6_DnaBD"/>
</dbReference>
<accession>A0A1X6NB80</accession>
<protein>
    <recommendedName>
        <fullName evidence="2">Zn(2)-C6 fungal-type domain-containing protein</fullName>
    </recommendedName>
</protein>
<name>A0A1X6NB80_9APHY</name>
<dbReference type="CDD" id="cd00067">
    <property type="entry name" value="GAL4"/>
    <property type="match status" value="1"/>
</dbReference>
<dbReference type="GeneID" id="36323233"/>
<dbReference type="SMART" id="SM00066">
    <property type="entry name" value="GAL4"/>
    <property type="match status" value="1"/>
</dbReference>
<dbReference type="PROSITE" id="PS00463">
    <property type="entry name" value="ZN2_CY6_FUNGAL_1"/>
    <property type="match status" value="1"/>
</dbReference>
<dbReference type="Gene3D" id="4.10.240.10">
    <property type="entry name" value="Zn(2)-C6 fungal-type DNA-binding domain"/>
    <property type="match status" value="1"/>
</dbReference>
<dbReference type="PROSITE" id="PS50048">
    <property type="entry name" value="ZN2_CY6_FUNGAL_2"/>
    <property type="match status" value="1"/>
</dbReference>
<evidence type="ECO:0000313" key="3">
    <source>
        <dbReference type="EMBL" id="OSX65696.1"/>
    </source>
</evidence>
<dbReference type="OrthoDB" id="39175at2759"/>
<proteinExistence type="predicted"/>
<feature type="domain" description="Zn(2)-C6 fungal-type" evidence="2">
    <location>
        <begin position="353"/>
        <end position="388"/>
    </location>
</feature>
<dbReference type="RefSeq" id="XP_024342490.1">
    <property type="nucleotide sequence ID" value="XM_024478283.1"/>
</dbReference>